<evidence type="ECO:0000256" key="1">
    <source>
        <dbReference type="SAM" id="MobiDB-lite"/>
    </source>
</evidence>
<comment type="caution">
    <text evidence="2">The sequence shown here is derived from an EMBL/GenBank/DDBJ whole genome shotgun (WGS) entry which is preliminary data.</text>
</comment>
<dbReference type="AlphaFoldDB" id="A0AA88M5G5"/>
<gene>
    <name evidence="2" type="ORF">Q5P01_018740</name>
</gene>
<sequence length="83" mass="9078">MTNQAKPGHRGPGEDTALPRPPPLHCHSGAPLLLQMLNLKRKHMEESGHRTQMEGPAETNNILISWLKETHNQAGGVSVAARE</sequence>
<dbReference type="EMBL" id="JAUPFM010000014">
    <property type="protein sequence ID" value="KAK2830809.1"/>
    <property type="molecule type" value="Genomic_DNA"/>
</dbReference>
<protein>
    <submittedName>
        <fullName evidence="2">Uncharacterized protein</fullName>
    </submittedName>
</protein>
<name>A0AA88M5G5_CHASR</name>
<dbReference type="Proteomes" id="UP001187415">
    <property type="component" value="Unassembled WGS sequence"/>
</dbReference>
<keyword evidence="3" id="KW-1185">Reference proteome</keyword>
<evidence type="ECO:0000313" key="3">
    <source>
        <dbReference type="Proteomes" id="UP001187415"/>
    </source>
</evidence>
<feature type="region of interest" description="Disordered" evidence="1">
    <location>
        <begin position="1"/>
        <end position="29"/>
    </location>
</feature>
<proteinExistence type="predicted"/>
<reference evidence="2" key="1">
    <citation type="submission" date="2023-07" db="EMBL/GenBank/DDBJ databases">
        <title>Chromosome-level Genome Assembly of Striped Snakehead (Channa striata).</title>
        <authorList>
            <person name="Liu H."/>
        </authorList>
    </citation>
    <scope>NUCLEOTIDE SEQUENCE</scope>
    <source>
        <strain evidence="2">Gz</strain>
        <tissue evidence="2">Muscle</tissue>
    </source>
</reference>
<accession>A0AA88M5G5</accession>
<evidence type="ECO:0000313" key="2">
    <source>
        <dbReference type="EMBL" id="KAK2830809.1"/>
    </source>
</evidence>
<organism evidence="2 3">
    <name type="scientific">Channa striata</name>
    <name type="common">Snakehead murrel</name>
    <name type="synonym">Ophicephalus striatus</name>
    <dbReference type="NCBI Taxonomy" id="64152"/>
    <lineage>
        <taxon>Eukaryota</taxon>
        <taxon>Metazoa</taxon>
        <taxon>Chordata</taxon>
        <taxon>Craniata</taxon>
        <taxon>Vertebrata</taxon>
        <taxon>Euteleostomi</taxon>
        <taxon>Actinopterygii</taxon>
        <taxon>Neopterygii</taxon>
        <taxon>Teleostei</taxon>
        <taxon>Neoteleostei</taxon>
        <taxon>Acanthomorphata</taxon>
        <taxon>Anabantaria</taxon>
        <taxon>Anabantiformes</taxon>
        <taxon>Channoidei</taxon>
        <taxon>Channidae</taxon>
        <taxon>Channa</taxon>
    </lineage>
</organism>